<dbReference type="SUPFAM" id="SSF75005">
    <property type="entry name" value="Arabinanase/levansucrase/invertase"/>
    <property type="match status" value="1"/>
</dbReference>
<dbReference type="EMBL" id="AONC01000048">
    <property type="protein sequence ID" value="EXJ14113.1"/>
    <property type="molecule type" value="Genomic_DNA"/>
</dbReference>
<dbReference type="Proteomes" id="UP000019460">
    <property type="component" value="Unassembled WGS sequence"/>
</dbReference>
<reference evidence="5 6" key="1">
    <citation type="submission" date="2012-11" db="EMBL/GenBank/DDBJ databases">
        <title>Genome assembly of Thiorhodococcus sp. AK35.</title>
        <authorList>
            <person name="Nupur N."/>
            <person name="Khatri I."/>
            <person name="Subramanian S."/>
            <person name="Pinnaka A."/>
        </authorList>
    </citation>
    <scope>NUCLEOTIDE SEQUENCE [LARGE SCALE GENOMIC DNA]</scope>
    <source>
        <strain evidence="5 6">AK35</strain>
    </source>
</reference>
<dbReference type="Pfam" id="PF00251">
    <property type="entry name" value="Glyco_hydro_32N"/>
    <property type="match status" value="1"/>
</dbReference>
<protein>
    <submittedName>
        <fullName evidence="5">Levansucrase</fullName>
    </submittedName>
</protein>
<organism evidence="5 6">
    <name type="scientific">Imhoffiella purpurea</name>
    <dbReference type="NCBI Taxonomy" id="1249627"/>
    <lineage>
        <taxon>Bacteria</taxon>
        <taxon>Pseudomonadati</taxon>
        <taxon>Pseudomonadota</taxon>
        <taxon>Gammaproteobacteria</taxon>
        <taxon>Chromatiales</taxon>
        <taxon>Chromatiaceae</taxon>
        <taxon>Imhoffiella</taxon>
    </lineage>
</organism>
<dbReference type="InterPro" id="IPR023296">
    <property type="entry name" value="Glyco_hydro_beta-prop_sf"/>
</dbReference>
<evidence type="ECO:0000256" key="1">
    <source>
        <dbReference type="ARBA" id="ARBA00009902"/>
    </source>
</evidence>
<dbReference type="STRING" id="1249627.D779_2998"/>
<evidence type="ECO:0000313" key="6">
    <source>
        <dbReference type="Proteomes" id="UP000019460"/>
    </source>
</evidence>
<dbReference type="RefSeq" id="WP_043755732.1">
    <property type="nucleotide sequence ID" value="NZ_AONC01000048.1"/>
</dbReference>
<dbReference type="OrthoDB" id="9801455at2"/>
<keyword evidence="2" id="KW-0378">Hydrolase</keyword>
<evidence type="ECO:0000259" key="4">
    <source>
        <dbReference type="Pfam" id="PF00251"/>
    </source>
</evidence>
<evidence type="ECO:0000256" key="3">
    <source>
        <dbReference type="ARBA" id="ARBA00023295"/>
    </source>
</evidence>
<dbReference type="InterPro" id="IPR013148">
    <property type="entry name" value="Glyco_hydro_32_N"/>
</dbReference>
<dbReference type="eggNOG" id="COG1621">
    <property type="taxonomic scope" value="Bacteria"/>
</dbReference>
<feature type="domain" description="Glycosyl hydrolase family 32 N-terminal" evidence="4">
    <location>
        <begin position="84"/>
        <end position="333"/>
    </location>
</feature>
<dbReference type="AlphaFoldDB" id="W9V3M1"/>
<keyword evidence="3" id="KW-0326">Glycosidase</keyword>
<name>W9V3M1_9GAMM</name>
<gene>
    <name evidence="5" type="ORF">D779_2998</name>
</gene>
<evidence type="ECO:0000256" key="2">
    <source>
        <dbReference type="ARBA" id="ARBA00022801"/>
    </source>
</evidence>
<sequence>MRIFQKPDPGGSIMKLHGGPSIHIPDYDHSQTIAHQSPHLLPDGIYSVPGQYIWDSWIFELDGVLHRYALSASIEYTPNERHQHAFIRHAISSDGGRSWQDMGPTIMANQGEVWPDHVIWTSSILARSREGRQEFLMLVTGRSRKEGWKQRIGISRSLNGFNFCPPEMILSPSETLNYDISDDDGIIMAWRDPNLLQDPQTGRWHMFFSAKKKDPAKGTVPTVGHAIATDDGLSHWELQPALDLPNYYHQLEVPYMIHNKGRYYLFVSTQLHPEEPDNEEKEAVYRGYVADSLTGPWKNLYGDTDWIYGHKIYAPTVFKYPGEDRYAAVAFFSEDTPYPLTGTPIVPVDWEGDTPRFAFEQILEPCLTPIGPDAGGTTP</sequence>
<dbReference type="GO" id="GO:0016798">
    <property type="term" value="F:hydrolase activity, acting on glycosyl bonds"/>
    <property type="evidence" value="ECO:0007669"/>
    <property type="project" value="UniProtKB-KW"/>
</dbReference>
<dbReference type="Gene3D" id="2.115.10.20">
    <property type="entry name" value="Glycosyl hydrolase domain, family 43"/>
    <property type="match status" value="1"/>
</dbReference>
<comment type="similarity">
    <text evidence="1">Belongs to the glycosyl hydrolase 32 family.</text>
</comment>
<evidence type="ECO:0000313" key="5">
    <source>
        <dbReference type="EMBL" id="EXJ14113.1"/>
    </source>
</evidence>
<comment type="caution">
    <text evidence="5">The sequence shown here is derived from an EMBL/GenBank/DDBJ whole genome shotgun (WGS) entry which is preliminary data.</text>
</comment>
<proteinExistence type="inferred from homology"/>
<keyword evidence="6" id="KW-1185">Reference proteome</keyword>
<accession>W9V3M1</accession>